<organism evidence="1 2">
    <name type="scientific">Pluteus cervinus</name>
    <dbReference type="NCBI Taxonomy" id="181527"/>
    <lineage>
        <taxon>Eukaryota</taxon>
        <taxon>Fungi</taxon>
        <taxon>Dikarya</taxon>
        <taxon>Basidiomycota</taxon>
        <taxon>Agaricomycotina</taxon>
        <taxon>Agaricomycetes</taxon>
        <taxon>Agaricomycetidae</taxon>
        <taxon>Agaricales</taxon>
        <taxon>Pluteineae</taxon>
        <taxon>Pluteaceae</taxon>
        <taxon>Pluteus</taxon>
    </lineage>
</organism>
<evidence type="ECO:0000313" key="1">
    <source>
        <dbReference type="EMBL" id="TFK68653.1"/>
    </source>
</evidence>
<dbReference type="EMBL" id="ML208347">
    <property type="protein sequence ID" value="TFK68653.1"/>
    <property type="molecule type" value="Genomic_DNA"/>
</dbReference>
<reference evidence="1 2" key="1">
    <citation type="journal article" date="2019" name="Nat. Ecol. Evol.">
        <title>Megaphylogeny resolves global patterns of mushroom evolution.</title>
        <authorList>
            <person name="Varga T."/>
            <person name="Krizsan K."/>
            <person name="Foldi C."/>
            <person name="Dima B."/>
            <person name="Sanchez-Garcia M."/>
            <person name="Sanchez-Ramirez S."/>
            <person name="Szollosi G.J."/>
            <person name="Szarkandi J.G."/>
            <person name="Papp V."/>
            <person name="Albert L."/>
            <person name="Andreopoulos W."/>
            <person name="Angelini C."/>
            <person name="Antonin V."/>
            <person name="Barry K.W."/>
            <person name="Bougher N.L."/>
            <person name="Buchanan P."/>
            <person name="Buyck B."/>
            <person name="Bense V."/>
            <person name="Catcheside P."/>
            <person name="Chovatia M."/>
            <person name="Cooper J."/>
            <person name="Damon W."/>
            <person name="Desjardin D."/>
            <person name="Finy P."/>
            <person name="Geml J."/>
            <person name="Haridas S."/>
            <person name="Hughes K."/>
            <person name="Justo A."/>
            <person name="Karasinski D."/>
            <person name="Kautmanova I."/>
            <person name="Kiss B."/>
            <person name="Kocsube S."/>
            <person name="Kotiranta H."/>
            <person name="LaButti K.M."/>
            <person name="Lechner B.E."/>
            <person name="Liimatainen K."/>
            <person name="Lipzen A."/>
            <person name="Lukacs Z."/>
            <person name="Mihaltcheva S."/>
            <person name="Morgado L.N."/>
            <person name="Niskanen T."/>
            <person name="Noordeloos M.E."/>
            <person name="Ohm R.A."/>
            <person name="Ortiz-Santana B."/>
            <person name="Ovrebo C."/>
            <person name="Racz N."/>
            <person name="Riley R."/>
            <person name="Savchenko A."/>
            <person name="Shiryaev A."/>
            <person name="Soop K."/>
            <person name="Spirin V."/>
            <person name="Szebenyi C."/>
            <person name="Tomsovsky M."/>
            <person name="Tulloss R.E."/>
            <person name="Uehling J."/>
            <person name="Grigoriev I.V."/>
            <person name="Vagvolgyi C."/>
            <person name="Papp T."/>
            <person name="Martin F.M."/>
            <person name="Miettinen O."/>
            <person name="Hibbett D.S."/>
            <person name="Nagy L.G."/>
        </authorList>
    </citation>
    <scope>NUCLEOTIDE SEQUENCE [LARGE SCALE GENOMIC DNA]</scope>
    <source>
        <strain evidence="1 2">NL-1719</strain>
    </source>
</reference>
<gene>
    <name evidence="1" type="ORF">BDN72DRAFT_960143</name>
</gene>
<evidence type="ECO:0000313" key="2">
    <source>
        <dbReference type="Proteomes" id="UP000308600"/>
    </source>
</evidence>
<keyword evidence="2" id="KW-1185">Reference proteome</keyword>
<proteinExistence type="predicted"/>
<sequence length="623" mass="70781">MERPTKRIRRGASQDHLQDSTLTNLGRLAIHNPTAPFHGPILDLPVEILTEIFIYTAMRSYSFGTWRAVTQVCRRWRDTARGTPNLWAWLPFVFPIPLMKPAQWDTLTKTGHGSRCMPLHVRIRTNMWTSGYNARILGQLSRIKTLGIAFDELGSFDKIQKALMDPAPLLESLNIRWEPNIYSWIKHETLPPGLFGGCAPELRHVSLENCGGVWQADIFKNLTTLCIMNPEEKSRIGISKLVDVLGENTNLISLTLDSVLVTHTGLDSRSDGQRKVRLPCLSSFRYRGSNLEQDLQFMNHLLLASSPYVHFISELDEECPVMALSEVIKVLHNIRGSQAAPERIIHLEQSRNGLHYKGWVNVNIGEDVNGDRRPLQLGREKFDSAWGGAPCYTNVQLKQFNYAPDPNDPMETIVHGIQPYGWRPVFQKGFNITNLVNPNLESVKVEPVEFWDTIIPTSSNLWQLRLRGLAGASFLRYLVDVQRRGEEAGRITQLDGTALPLLPLELTLRSVNFSFFAENEAVHILAKSAKLRLVDCLNIPIGLLEMAQVTTGRSQDDWPDPILREDATEEDMVSVFRDDEPRYFEPCFVGEVNREPEYDDQRDLVYAQNQSSGDVVDDERMLE</sequence>
<dbReference type="Proteomes" id="UP000308600">
    <property type="component" value="Unassembled WGS sequence"/>
</dbReference>
<protein>
    <submittedName>
        <fullName evidence="1">Uncharacterized protein</fullName>
    </submittedName>
</protein>
<accession>A0ACD3ASG0</accession>
<name>A0ACD3ASG0_9AGAR</name>